<dbReference type="OrthoDB" id="4827574at2"/>
<gene>
    <name evidence="2" type="ORF">CGZ94_04170</name>
</gene>
<evidence type="ECO:0000313" key="2">
    <source>
        <dbReference type="EMBL" id="OYO16386.1"/>
    </source>
</evidence>
<name>A0A255GPA0_9ACTN</name>
<accession>A0A255GPA0</accession>
<evidence type="ECO:0000313" key="3">
    <source>
        <dbReference type="Proteomes" id="UP000215896"/>
    </source>
</evidence>
<dbReference type="AlphaFoldDB" id="A0A255GPA0"/>
<reference evidence="2 3" key="1">
    <citation type="submission" date="2017-07" db="EMBL/GenBank/DDBJ databases">
        <title>Draft whole genome sequences of clinical Proprionibacteriaceae strains.</title>
        <authorList>
            <person name="Bernier A.-M."/>
            <person name="Bernard K."/>
            <person name="Domingo M.-C."/>
        </authorList>
    </citation>
    <scope>NUCLEOTIDE SEQUENCE [LARGE SCALE GENOMIC DNA]</scope>
    <source>
        <strain evidence="2 3">NML 030167</strain>
    </source>
</reference>
<dbReference type="EMBL" id="NMVO01000003">
    <property type="protein sequence ID" value="OYO16386.1"/>
    <property type="molecule type" value="Genomic_DNA"/>
</dbReference>
<keyword evidence="3" id="KW-1185">Reference proteome</keyword>
<dbReference type="Pfam" id="PF09951">
    <property type="entry name" value="Imm33"/>
    <property type="match status" value="1"/>
</dbReference>
<protein>
    <recommendedName>
        <fullName evidence="1">Immunity protein Imm33 domain-containing protein</fullName>
    </recommendedName>
</protein>
<comment type="caution">
    <text evidence="2">The sequence shown here is derived from an EMBL/GenBank/DDBJ whole genome shotgun (WGS) entry which is preliminary data.</text>
</comment>
<dbReference type="RefSeq" id="WP_094357596.1">
    <property type="nucleotide sequence ID" value="NZ_NMVK01000012.1"/>
</dbReference>
<proteinExistence type="predicted"/>
<dbReference type="InterPro" id="IPR018689">
    <property type="entry name" value="Imm33_dom"/>
</dbReference>
<feature type="domain" description="Immunity protein Imm33" evidence="1">
    <location>
        <begin position="13"/>
        <end position="91"/>
    </location>
</feature>
<dbReference type="Proteomes" id="UP000215896">
    <property type="component" value="Unassembled WGS sequence"/>
</dbReference>
<evidence type="ECO:0000259" key="1">
    <source>
        <dbReference type="Pfam" id="PF09951"/>
    </source>
</evidence>
<sequence length="114" mass="12553">MATEFIKGAGAAIASKLVLSQQSPLKWAVRENPIEPPDTGWRFFALDDTDETLNDPANMQVVDYNAVCEIEPAVIGIYNLPVGSDLQIIQEGPGTPIRFLDNNTDEFLDPSTFR</sequence>
<organism evidence="2 3">
    <name type="scientific">Enemella evansiae</name>
    <dbReference type="NCBI Taxonomy" id="2016499"/>
    <lineage>
        <taxon>Bacteria</taxon>
        <taxon>Bacillati</taxon>
        <taxon>Actinomycetota</taxon>
        <taxon>Actinomycetes</taxon>
        <taxon>Propionibacteriales</taxon>
        <taxon>Propionibacteriaceae</taxon>
        <taxon>Enemella</taxon>
    </lineage>
</organism>